<feature type="region of interest" description="Disordered" evidence="1">
    <location>
        <begin position="1"/>
        <end position="33"/>
    </location>
</feature>
<evidence type="ECO:0000313" key="3">
    <source>
        <dbReference type="Proteomes" id="UP001346869"/>
    </source>
</evidence>
<dbReference type="Proteomes" id="UP001346869">
    <property type="component" value="Unassembled WGS sequence"/>
</dbReference>
<reference evidence="2 3" key="1">
    <citation type="journal article" date="2023" name="Genes (Basel)">
        <title>Chromosome-Level Genome Assembly and Circadian Gene Repertoire of the Patagonia Blennie Eleginops maclovinus-The Closest Ancestral Proxy of Antarctic Cryonotothenioids.</title>
        <authorList>
            <person name="Cheng C.C."/>
            <person name="Rivera-Colon A.G."/>
            <person name="Minhas B.F."/>
            <person name="Wilson L."/>
            <person name="Rayamajhi N."/>
            <person name="Vargas-Chacoff L."/>
            <person name="Catchen J.M."/>
        </authorList>
    </citation>
    <scope>NUCLEOTIDE SEQUENCE [LARGE SCALE GENOMIC DNA]</scope>
    <source>
        <strain evidence="2">JMC-PN-2008</strain>
    </source>
</reference>
<protein>
    <submittedName>
        <fullName evidence="2">Uncharacterized protein</fullName>
    </submittedName>
</protein>
<evidence type="ECO:0000256" key="1">
    <source>
        <dbReference type="SAM" id="MobiDB-lite"/>
    </source>
</evidence>
<sequence length="84" mass="9480">MARERASQITRPDKKEYSSQVLPISHQLSSRHHRPAVQSYLCCRLGLNAAHITLPLQAICGALLKGFFKTRDDSCGRSEQTENR</sequence>
<gene>
    <name evidence="2" type="ORF">PBY51_011517</name>
</gene>
<comment type="caution">
    <text evidence="2">The sequence shown here is derived from an EMBL/GenBank/DDBJ whole genome shotgun (WGS) entry which is preliminary data.</text>
</comment>
<name>A0AAN7XT91_ELEMC</name>
<feature type="compositionally biased region" description="Basic and acidic residues" evidence="1">
    <location>
        <begin position="1"/>
        <end position="17"/>
    </location>
</feature>
<proteinExistence type="predicted"/>
<feature type="compositionally biased region" description="Polar residues" evidence="1">
    <location>
        <begin position="18"/>
        <end position="28"/>
    </location>
</feature>
<organism evidence="2 3">
    <name type="scientific">Eleginops maclovinus</name>
    <name type="common">Patagonian blennie</name>
    <name type="synonym">Eleginus maclovinus</name>
    <dbReference type="NCBI Taxonomy" id="56733"/>
    <lineage>
        <taxon>Eukaryota</taxon>
        <taxon>Metazoa</taxon>
        <taxon>Chordata</taxon>
        <taxon>Craniata</taxon>
        <taxon>Vertebrata</taxon>
        <taxon>Euteleostomi</taxon>
        <taxon>Actinopterygii</taxon>
        <taxon>Neopterygii</taxon>
        <taxon>Teleostei</taxon>
        <taxon>Neoteleostei</taxon>
        <taxon>Acanthomorphata</taxon>
        <taxon>Eupercaria</taxon>
        <taxon>Perciformes</taxon>
        <taxon>Notothenioidei</taxon>
        <taxon>Eleginopidae</taxon>
        <taxon>Eleginops</taxon>
    </lineage>
</organism>
<evidence type="ECO:0000313" key="2">
    <source>
        <dbReference type="EMBL" id="KAK5866992.1"/>
    </source>
</evidence>
<dbReference type="AlphaFoldDB" id="A0AAN7XT91"/>
<dbReference type="EMBL" id="JAUZQC010000008">
    <property type="protein sequence ID" value="KAK5866992.1"/>
    <property type="molecule type" value="Genomic_DNA"/>
</dbReference>
<reference evidence="2 3" key="2">
    <citation type="journal article" date="2023" name="Mol. Biol. Evol.">
        <title>Genomics of Secondarily Temperate Adaptation in the Only Non-Antarctic Icefish.</title>
        <authorList>
            <person name="Rivera-Colon A.G."/>
            <person name="Rayamajhi N."/>
            <person name="Minhas B.F."/>
            <person name="Madrigal G."/>
            <person name="Bilyk K.T."/>
            <person name="Yoon V."/>
            <person name="Hune M."/>
            <person name="Gregory S."/>
            <person name="Cheng C.H.C."/>
            <person name="Catchen J.M."/>
        </authorList>
    </citation>
    <scope>NUCLEOTIDE SEQUENCE [LARGE SCALE GENOMIC DNA]</scope>
    <source>
        <strain evidence="2">JMC-PN-2008</strain>
    </source>
</reference>
<accession>A0AAN7XT91</accession>
<keyword evidence="3" id="KW-1185">Reference proteome</keyword>